<keyword evidence="4 8" id="KW-1133">Transmembrane helix</keyword>
<dbReference type="PROSITE" id="PS50261">
    <property type="entry name" value="G_PROTEIN_RECEP_F2_4"/>
    <property type="match status" value="1"/>
</dbReference>
<dbReference type="InterPro" id="IPR046338">
    <property type="entry name" value="GAIN_dom_sf"/>
</dbReference>
<feature type="domain" description="GAIN-B" evidence="9">
    <location>
        <begin position="1"/>
        <end position="61"/>
    </location>
</feature>
<feature type="compositionally biased region" description="Polar residues" evidence="7">
    <location>
        <begin position="532"/>
        <end position="557"/>
    </location>
</feature>
<reference evidence="11" key="2">
    <citation type="submission" date="2025-09" db="UniProtKB">
        <authorList>
            <consortium name="Ensembl"/>
        </authorList>
    </citation>
    <scope>IDENTIFICATION</scope>
</reference>
<dbReference type="PRINTS" id="PR01694">
    <property type="entry name" value="BAIPRECURSOR"/>
</dbReference>
<accession>A0A8C9LGA8</accession>
<dbReference type="Gene3D" id="1.20.1070.10">
    <property type="entry name" value="Rhodopsin 7-helix transmembrane proteins"/>
    <property type="match status" value="2"/>
</dbReference>
<feature type="transmembrane region" description="Helical" evidence="8">
    <location>
        <begin position="134"/>
        <end position="151"/>
    </location>
</feature>
<comment type="subcellular location">
    <subcellularLocation>
        <location evidence="1">Membrane</location>
        <topology evidence="1">Multi-pass membrane protein</topology>
    </subcellularLocation>
</comment>
<evidence type="ECO:0000256" key="5">
    <source>
        <dbReference type="ARBA" id="ARBA00023136"/>
    </source>
</evidence>
<keyword evidence="3" id="KW-0677">Repeat</keyword>
<dbReference type="GO" id="GO:0007189">
    <property type="term" value="P:adenylate cyclase-activating G protein-coupled receptor signaling pathway"/>
    <property type="evidence" value="ECO:0007669"/>
    <property type="project" value="TreeGrafter"/>
</dbReference>
<feature type="region of interest" description="Disordered" evidence="7">
    <location>
        <begin position="1"/>
        <end position="21"/>
    </location>
</feature>
<dbReference type="Pfam" id="PF00002">
    <property type="entry name" value="7tm_2"/>
    <property type="match status" value="2"/>
</dbReference>
<dbReference type="GO" id="GO:0007166">
    <property type="term" value="P:cell surface receptor signaling pathway"/>
    <property type="evidence" value="ECO:0007669"/>
    <property type="project" value="InterPro"/>
</dbReference>
<dbReference type="Gene3D" id="2.60.220.50">
    <property type="match status" value="1"/>
</dbReference>
<feature type="transmembrane region" description="Helical" evidence="8">
    <location>
        <begin position="66"/>
        <end position="92"/>
    </location>
</feature>
<dbReference type="InterPro" id="IPR000832">
    <property type="entry name" value="GPCR_2_secretin-like"/>
</dbReference>
<dbReference type="GO" id="GO:0016525">
    <property type="term" value="P:negative regulation of angiogenesis"/>
    <property type="evidence" value="ECO:0007669"/>
    <property type="project" value="InterPro"/>
</dbReference>
<dbReference type="GO" id="GO:0030425">
    <property type="term" value="C:dendrite"/>
    <property type="evidence" value="ECO:0007669"/>
    <property type="project" value="TreeGrafter"/>
</dbReference>
<evidence type="ECO:0008006" key="13">
    <source>
        <dbReference type="Google" id="ProtNLM"/>
    </source>
</evidence>
<evidence type="ECO:0000313" key="12">
    <source>
        <dbReference type="Proteomes" id="UP000694428"/>
    </source>
</evidence>
<dbReference type="InterPro" id="IPR017981">
    <property type="entry name" value="GPCR_2-like_7TM"/>
</dbReference>
<keyword evidence="2 8" id="KW-0812">Transmembrane</keyword>
<dbReference type="GO" id="GO:0014069">
    <property type="term" value="C:postsynaptic density"/>
    <property type="evidence" value="ECO:0007669"/>
    <property type="project" value="TreeGrafter"/>
</dbReference>
<reference evidence="11" key="1">
    <citation type="submission" date="2025-08" db="UniProtKB">
        <authorList>
            <consortium name="Ensembl"/>
        </authorList>
    </citation>
    <scope>IDENTIFICATION</scope>
</reference>
<feature type="region of interest" description="Disordered" evidence="7">
    <location>
        <begin position="600"/>
        <end position="629"/>
    </location>
</feature>
<protein>
    <recommendedName>
        <fullName evidence="13">Adhesion G protein-coupled receptor B1</fullName>
    </recommendedName>
</protein>
<dbReference type="InterPro" id="IPR000203">
    <property type="entry name" value="GPS"/>
</dbReference>
<feature type="transmembrane region" description="Helical" evidence="8">
    <location>
        <begin position="171"/>
        <end position="194"/>
    </location>
</feature>
<dbReference type="GO" id="GO:0005886">
    <property type="term" value="C:plasma membrane"/>
    <property type="evidence" value="ECO:0007669"/>
    <property type="project" value="TreeGrafter"/>
</dbReference>
<feature type="transmembrane region" description="Helical" evidence="8">
    <location>
        <begin position="270"/>
        <end position="294"/>
    </location>
</feature>
<evidence type="ECO:0000256" key="6">
    <source>
        <dbReference type="ARBA" id="ARBA00023157"/>
    </source>
</evidence>
<feature type="domain" description="G-protein coupled receptors family 2 profile 2" evidence="10">
    <location>
        <begin position="75"/>
        <end position="295"/>
    </location>
</feature>
<feature type="region of interest" description="Disordered" evidence="7">
    <location>
        <begin position="521"/>
        <end position="557"/>
    </location>
</feature>
<organism evidence="11 12">
    <name type="scientific">Pavo cristatus</name>
    <name type="common">Indian peafowl</name>
    <name type="synonym">Blue peafowl</name>
    <dbReference type="NCBI Taxonomy" id="9049"/>
    <lineage>
        <taxon>Eukaryota</taxon>
        <taxon>Metazoa</taxon>
        <taxon>Chordata</taxon>
        <taxon>Craniata</taxon>
        <taxon>Vertebrata</taxon>
        <taxon>Euteleostomi</taxon>
        <taxon>Archelosauria</taxon>
        <taxon>Archosauria</taxon>
        <taxon>Dinosauria</taxon>
        <taxon>Saurischia</taxon>
        <taxon>Theropoda</taxon>
        <taxon>Coelurosauria</taxon>
        <taxon>Aves</taxon>
        <taxon>Neognathae</taxon>
        <taxon>Galloanserae</taxon>
        <taxon>Galliformes</taxon>
        <taxon>Phasianidae</taxon>
        <taxon>Phasianinae</taxon>
        <taxon>Pavo</taxon>
    </lineage>
</organism>
<keyword evidence="5 8" id="KW-0472">Membrane</keyword>
<feature type="compositionally biased region" description="Basic and acidic residues" evidence="7">
    <location>
        <begin position="1"/>
        <end position="15"/>
    </location>
</feature>
<dbReference type="InterPro" id="IPR008077">
    <property type="entry name" value="GPCR_2_brain_angio_inhib"/>
</dbReference>
<dbReference type="Ensembl" id="ENSPSTT00000026417.1">
    <property type="protein sequence ID" value="ENSPSTP00000025101.1"/>
    <property type="gene ID" value="ENSPSTG00000018510.1"/>
</dbReference>
<feature type="transmembrane region" description="Helical" evidence="8">
    <location>
        <begin position="243"/>
        <end position="264"/>
    </location>
</feature>
<feature type="compositionally biased region" description="Basic and acidic residues" evidence="7">
    <location>
        <begin position="600"/>
        <end position="609"/>
    </location>
</feature>
<dbReference type="AlphaFoldDB" id="A0A8C9LGA8"/>
<name>A0A8C9LGA8_PAVCR</name>
<dbReference type="PANTHER" id="PTHR12011:SF39">
    <property type="entry name" value="ADHESION G PROTEIN-COUPLED RECEPTOR B1"/>
    <property type="match status" value="1"/>
</dbReference>
<proteinExistence type="predicted"/>
<evidence type="ECO:0000256" key="4">
    <source>
        <dbReference type="ARBA" id="ARBA00022989"/>
    </source>
</evidence>
<feature type="transmembrane region" description="Helical" evidence="8">
    <location>
        <begin position="104"/>
        <end position="122"/>
    </location>
</feature>
<keyword evidence="12" id="KW-1185">Reference proteome</keyword>
<dbReference type="GO" id="GO:0004930">
    <property type="term" value="F:G protein-coupled receptor activity"/>
    <property type="evidence" value="ECO:0007669"/>
    <property type="project" value="InterPro"/>
</dbReference>
<keyword evidence="6" id="KW-1015">Disulfide bond</keyword>
<dbReference type="Pfam" id="PF01825">
    <property type="entry name" value="GPS"/>
    <property type="match status" value="1"/>
</dbReference>
<dbReference type="PROSITE" id="PS50221">
    <property type="entry name" value="GAIN_B"/>
    <property type="match status" value="1"/>
</dbReference>
<evidence type="ECO:0000256" key="3">
    <source>
        <dbReference type="ARBA" id="ARBA00022737"/>
    </source>
</evidence>
<evidence type="ECO:0000256" key="1">
    <source>
        <dbReference type="ARBA" id="ARBA00004141"/>
    </source>
</evidence>
<evidence type="ECO:0000256" key="2">
    <source>
        <dbReference type="ARBA" id="ARBA00022692"/>
    </source>
</evidence>
<dbReference type="SMART" id="SM00303">
    <property type="entry name" value="GPS"/>
    <property type="match status" value="1"/>
</dbReference>
<sequence>QDLDQGKAKDKDKDQASASASLPGAWSWRGCRTVPLDASRTKCLCDKLSAFAILAQLSPDMNMEKVLVPSVTLIVGCGVSSLTLLLLIIIYVSVWRYIRSERSVILINFCLSIISSNALILIGQTQTRNKVGDMLDLVWLPALVVAISVGFTKAKGYGTVNYCWLSLEGGLLYAFVGPAAAVVLVNMVIGILVFNKLVSKDGITDKKLKERAGYEAELASHMGLSGAEVGLNSLFLSLNRASLWSSCVVLPLLALTWMSAVLAITDRRSALFQILFAVFDSLEGFVIVMVHCILRREVQDAVKCRVVDRQEEGNGDSGGSFQNGHAQLMTDFEKDVDMACRSVLNKDITACRTSTITGTLKRPSLQDEEKLKLNHQKGSSNFNSLPANVSKLHLQGSPHYLGAINLNEFSNHSLTLKKDKNQPPKSIYICDGDIFKKLDSELSRAQEQTLDTSYVILPTNTSTLRAKPPKDESKYSINIDQMPQTRLIHLSMATDPGFVVKSPPREPVTMTCSEVQGSPMIQQQQQLPPQNIPSESQIPNSLCDTGDSGNSGVVSKSETVSTLSMSSLEVSMGIPLLFPKIMHTRKRHQDMFQDLNRKLQHAEKEKESPTTDSKVSHTPLEPPTPGDTLVPAGAWEHSGALAECLTLSSVYTATNTCTTLDMESHKSTTRLSTECLSSQMEEIFPHVCSLCMESVFLSMSVSHVCVSSLLLGFVGME</sequence>
<evidence type="ECO:0000313" key="11">
    <source>
        <dbReference type="Ensembl" id="ENSPSTP00000025101.1"/>
    </source>
</evidence>
<evidence type="ECO:0000256" key="8">
    <source>
        <dbReference type="SAM" id="Phobius"/>
    </source>
</evidence>
<dbReference type="Proteomes" id="UP000694428">
    <property type="component" value="Unplaced"/>
</dbReference>
<evidence type="ECO:0000259" key="9">
    <source>
        <dbReference type="PROSITE" id="PS50221"/>
    </source>
</evidence>
<dbReference type="PANTHER" id="PTHR12011">
    <property type="entry name" value="ADHESION G-PROTEIN COUPLED RECEPTOR"/>
    <property type="match status" value="1"/>
</dbReference>
<dbReference type="GO" id="GO:0043652">
    <property type="term" value="P:engulfment of apoptotic cell"/>
    <property type="evidence" value="ECO:0007669"/>
    <property type="project" value="TreeGrafter"/>
</dbReference>
<evidence type="ECO:0000259" key="10">
    <source>
        <dbReference type="PROSITE" id="PS50261"/>
    </source>
</evidence>
<dbReference type="InterPro" id="IPR057244">
    <property type="entry name" value="GAIN_B"/>
</dbReference>
<evidence type="ECO:0000256" key="7">
    <source>
        <dbReference type="SAM" id="MobiDB-lite"/>
    </source>
</evidence>